<dbReference type="Pfam" id="PF14341">
    <property type="entry name" value="PilX_N"/>
    <property type="match status" value="1"/>
</dbReference>
<evidence type="ECO:0000313" key="2">
    <source>
        <dbReference type="EMBL" id="BAU47702.1"/>
    </source>
</evidence>
<name>A0A1B4V591_9GAMM</name>
<dbReference type="Proteomes" id="UP000218899">
    <property type="component" value="Chromosome"/>
</dbReference>
<evidence type="ECO:0000313" key="3">
    <source>
        <dbReference type="Proteomes" id="UP000218899"/>
    </source>
</evidence>
<accession>A0A1B4V591</accession>
<dbReference type="KEGG" id="sva:SVA_1126"/>
<protein>
    <recommendedName>
        <fullName evidence="1">Type 4 fimbrial biogenesis protein PilX N-terminal domain-containing protein</fullName>
    </recommendedName>
</protein>
<organism evidence="2 3">
    <name type="scientific">Sulfurifustis variabilis</name>
    <dbReference type="NCBI Taxonomy" id="1675686"/>
    <lineage>
        <taxon>Bacteria</taxon>
        <taxon>Pseudomonadati</taxon>
        <taxon>Pseudomonadota</taxon>
        <taxon>Gammaproteobacteria</taxon>
        <taxon>Acidiferrobacterales</taxon>
        <taxon>Acidiferrobacteraceae</taxon>
        <taxon>Sulfurifustis</taxon>
    </lineage>
</organism>
<gene>
    <name evidence="2" type="ORF">SVA_1126</name>
</gene>
<dbReference type="AlphaFoldDB" id="A0A1B4V591"/>
<reference evidence="2 3" key="1">
    <citation type="submission" date="2015-08" db="EMBL/GenBank/DDBJ databases">
        <title>Complete genome sequence of Sulfurifustis variabilis.</title>
        <authorList>
            <person name="Miura A."/>
            <person name="Kojima H."/>
            <person name="Fukui M."/>
        </authorList>
    </citation>
    <scope>NUCLEOTIDE SEQUENCE [LARGE SCALE GENOMIC DNA]</scope>
    <source>
        <strain evidence="3">skN76</strain>
    </source>
</reference>
<dbReference type="EMBL" id="AP014936">
    <property type="protein sequence ID" value="BAU47702.1"/>
    <property type="molecule type" value="Genomic_DNA"/>
</dbReference>
<sequence length="132" mass="13934">MALVILLVLTILGISAMDTGSLQAVMARNTQDTHRAFEAAESGLSRAMNTAGSFDLYNPVTNDFDFGSGTYKAKATVTTEFLAFSPPKRGSGYSAINFDSANFDQKSTGEVAATSAKTALHQGVSQIVNKSE</sequence>
<proteinExistence type="predicted"/>
<dbReference type="InterPro" id="IPR025746">
    <property type="entry name" value="PilX_N_dom"/>
</dbReference>
<keyword evidence="3" id="KW-1185">Reference proteome</keyword>
<feature type="domain" description="Type 4 fimbrial biogenesis protein PilX N-terminal" evidence="1">
    <location>
        <begin position="1"/>
        <end position="44"/>
    </location>
</feature>
<evidence type="ECO:0000259" key="1">
    <source>
        <dbReference type="Pfam" id="PF14341"/>
    </source>
</evidence>